<reference evidence="2" key="1">
    <citation type="submission" date="2022-11" db="UniProtKB">
        <authorList>
            <consortium name="WormBaseParasite"/>
        </authorList>
    </citation>
    <scope>IDENTIFICATION</scope>
</reference>
<dbReference type="WBParaSite" id="PS1159_v2.g12704.t1">
    <property type="protein sequence ID" value="PS1159_v2.g12704.t1"/>
    <property type="gene ID" value="PS1159_v2.g12704"/>
</dbReference>
<accession>A0AC35F360</accession>
<protein>
    <submittedName>
        <fullName evidence="2">LRRCT domain-containing protein</fullName>
    </submittedName>
</protein>
<evidence type="ECO:0000313" key="2">
    <source>
        <dbReference type="WBParaSite" id="PS1159_v2.g12704.t1"/>
    </source>
</evidence>
<name>A0AC35F360_9BILA</name>
<evidence type="ECO:0000313" key="1">
    <source>
        <dbReference type="Proteomes" id="UP000887580"/>
    </source>
</evidence>
<sequence length="629" mass="71184">MRLLALLVLFVITNINEVLSFCQPGCICFDDGKDVRCDHANLTTFPYMVNPMLKKLSLIDAKLKLLDSASISVYQELEYLDLSNNDIEELPSDFLVGFSKLKEVKLQNNKIRLISDDLFKELPSLEILDLSQNKIERIMSDAFLELKSLSSLNLSSNNLHMISSKSFNGLSGLSELDLSGNQFEKLQRETFDQLNGLAYMSLKNNKIKMLPRLVFTEQKKLVKLDLSKNSIESIEEGAFSGLHSLKSLDLCSNSLSDISSRNWPYLSELEILDLSKNNFATIYAGFFEGLGSLRSLILSGNDDLQRIELNAFAGLYKLDFIEVRDCPHLSFIDEFAFEHPNQLKSVDFSNNALTNLPVNLINWRQLDILELSGNPWKCDCELLRFLPETLQSLRKKSKSEKIELRPICALPEELKGVAIETTSDSNCYTLPQPAMLAVMFGSFIIIIGTVIIAIACLKSKTLCSKNEKEKNLSRAPLYTGGSSFTDSLTYDKSDIHRQATLPIYKQHQQHYHHQQQQQQHLPSHDNGDYYSSIMLLPPPPPGTNYLSRREFEHHQQFQHGFNTLPMRYSDDANPYATSAINTDFRHQQNQPLMRPPSFIAPPPPPSLPPPPLSSNFKVDPNMPVPSTEL</sequence>
<organism evidence="1 2">
    <name type="scientific">Panagrolaimus sp. PS1159</name>
    <dbReference type="NCBI Taxonomy" id="55785"/>
    <lineage>
        <taxon>Eukaryota</taxon>
        <taxon>Metazoa</taxon>
        <taxon>Ecdysozoa</taxon>
        <taxon>Nematoda</taxon>
        <taxon>Chromadorea</taxon>
        <taxon>Rhabditida</taxon>
        <taxon>Tylenchina</taxon>
        <taxon>Panagrolaimomorpha</taxon>
        <taxon>Panagrolaimoidea</taxon>
        <taxon>Panagrolaimidae</taxon>
        <taxon>Panagrolaimus</taxon>
    </lineage>
</organism>
<dbReference type="Proteomes" id="UP000887580">
    <property type="component" value="Unplaced"/>
</dbReference>
<proteinExistence type="predicted"/>